<evidence type="ECO:0000256" key="5">
    <source>
        <dbReference type="ARBA" id="ARBA00023136"/>
    </source>
</evidence>
<accession>A0A1H8XV38</accession>
<reference evidence="7 8" key="1">
    <citation type="submission" date="2016-10" db="EMBL/GenBank/DDBJ databases">
        <authorList>
            <person name="de Groot N.N."/>
        </authorList>
    </citation>
    <scope>NUCLEOTIDE SEQUENCE [LARGE SCALE GENOMIC DNA]</scope>
    <source>
        <strain evidence="7 8">DSM 13305</strain>
    </source>
</reference>
<evidence type="ECO:0000313" key="7">
    <source>
        <dbReference type="EMBL" id="SEP43910.1"/>
    </source>
</evidence>
<feature type="transmembrane region" description="Helical" evidence="6">
    <location>
        <begin position="139"/>
        <end position="160"/>
    </location>
</feature>
<feature type="transmembrane region" description="Helical" evidence="6">
    <location>
        <begin position="40"/>
        <end position="62"/>
    </location>
</feature>
<feature type="transmembrane region" description="Helical" evidence="6">
    <location>
        <begin position="7"/>
        <end position="28"/>
    </location>
</feature>
<proteinExistence type="predicted"/>
<name>A0A1H8XV38_9FIRM</name>
<dbReference type="STRING" id="112903.SAMN04490178_13113"/>
<dbReference type="RefSeq" id="WP_177173673.1">
    <property type="nucleotide sequence ID" value="NZ_FODY01000031.1"/>
</dbReference>
<dbReference type="AlphaFoldDB" id="A0A1H8XV38"/>
<keyword evidence="5 6" id="KW-0472">Membrane</keyword>
<evidence type="ECO:0000256" key="6">
    <source>
        <dbReference type="SAM" id="Phobius"/>
    </source>
</evidence>
<dbReference type="PANTHER" id="PTHR33545:SF5">
    <property type="entry name" value="UPF0750 MEMBRANE PROTEIN YITT"/>
    <property type="match status" value="1"/>
</dbReference>
<organism evidence="7 8">
    <name type="scientific">Propionispora vibrioides</name>
    <dbReference type="NCBI Taxonomy" id="112903"/>
    <lineage>
        <taxon>Bacteria</taxon>
        <taxon>Bacillati</taxon>
        <taxon>Bacillota</taxon>
        <taxon>Negativicutes</taxon>
        <taxon>Selenomonadales</taxon>
        <taxon>Sporomusaceae</taxon>
        <taxon>Propionispora</taxon>
    </lineage>
</organism>
<protein>
    <submittedName>
        <fullName evidence="7">Uncharacterized 5xTM membrane BCR, YitT family COG1284</fullName>
    </submittedName>
</protein>
<keyword evidence="3 6" id="KW-0812">Transmembrane</keyword>
<evidence type="ECO:0000313" key="8">
    <source>
        <dbReference type="Proteomes" id="UP000198847"/>
    </source>
</evidence>
<evidence type="ECO:0000256" key="4">
    <source>
        <dbReference type="ARBA" id="ARBA00022989"/>
    </source>
</evidence>
<dbReference type="PANTHER" id="PTHR33545">
    <property type="entry name" value="UPF0750 MEMBRANE PROTEIN YITT-RELATED"/>
    <property type="match status" value="1"/>
</dbReference>
<dbReference type="InterPro" id="IPR051461">
    <property type="entry name" value="UPF0750_membrane"/>
</dbReference>
<evidence type="ECO:0000256" key="1">
    <source>
        <dbReference type="ARBA" id="ARBA00004651"/>
    </source>
</evidence>
<keyword evidence="8" id="KW-1185">Reference proteome</keyword>
<dbReference type="InterPro" id="IPR003740">
    <property type="entry name" value="YitT"/>
</dbReference>
<dbReference type="Pfam" id="PF02588">
    <property type="entry name" value="YitT_membrane"/>
    <property type="match status" value="1"/>
</dbReference>
<feature type="transmembrane region" description="Helical" evidence="6">
    <location>
        <begin position="97"/>
        <end position="118"/>
    </location>
</feature>
<keyword evidence="2" id="KW-1003">Cell membrane</keyword>
<evidence type="ECO:0000256" key="2">
    <source>
        <dbReference type="ARBA" id="ARBA00022475"/>
    </source>
</evidence>
<sequence length="200" mass="21171">MNRVISIILGCLITGIGTLLLAHAHLVIGGTAGLSLSLSYLMGIPFSPTFFVINIPFYTFAVLRMGWNFTLATFAAVTLLSCITGGLEHWLFNGFAVAPWIGATLGGGLAGLGLAILFENRSSLGGANILALYLEQKYNWNPGYTNCVFDSIVVLSGVYAAGLLRGLYSVLAVIVISSVIGYCKSRSAKRAQILSTATEL</sequence>
<keyword evidence="4 6" id="KW-1133">Transmembrane helix</keyword>
<evidence type="ECO:0000256" key="3">
    <source>
        <dbReference type="ARBA" id="ARBA00022692"/>
    </source>
</evidence>
<dbReference type="Proteomes" id="UP000198847">
    <property type="component" value="Unassembled WGS sequence"/>
</dbReference>
<feature type="transmembrane region" description="Helical" evidence="6">
    <location>
        <begin position="166"/>
        <end position="183"/>
    </location>
</feature>
<dbReference type="EMBL" id="FODY01000031">
    <property type="protein sequence ID" value="SEP43910.1"/>
    <property type="molecule type" value="Genomic_DNA"/>
</dbReference>
<dbReference type="GO" id="GO:0005886">
    <property type="term" value="C:plasma membrane"/>
    <property type="evidence" value="ECO:0007669"/>
    <property type="project" value="UniProtKB-SubCell"/>
</dbReference>
<comment type="subcellular location">
    <subcellularLocation>
        <location evidence="1">Cell membrane</location>
        <topology evidence="1">Multi-pass membrane protein</topology>
    </subcellularLocation>
</comment>
<gene>
    <name evidence="7" type="ORF">SAMN04490178_13113</name>
</gene>
<feature type="transmembrane region" description="Helical" evidence="6">
    <location>
        <begin position="69"/>
        <end position="91"/>
    </location>
</feature>